<dbReference type="SUPFAM" id="SSF53067">
    <property type="entry name" value="Actin-like ATPase domain"/>
    <property type="match status" value="2"/>
</dbReference>
<reference evidence="13" key="1">
    <citation type="submission" date="2016-10" db="EMBL/GenBank/DDBJ databases">
        <authorList>
            <person name="de Groot N.N."/>
        </authorList>
    </citation>
    <scope>NUCLEOTIDE SEQUENCE</scope>
</reference>
<organism evidence="13">
    <name type="scientific">hydrothermal vent metagenome</name>
    <dbReference type="NCBI Taxonomy" id="652676"/>
    <lineage>
        <taxon>unclassified sequences</taxon>
        <taxon>metagenomes</taxon>
        <taxon>ecological metagenomes</taxon>
    </lineage>
</organism>
<keyword evidence="4" id="KW-0963">Cytoplasm</keyword>
<dbReference type="GO" id="GO:0015937">
    <property type="term" value="P:coenzyme A biosynthetic process"/>
    <property type="evidence" value="ECO:0007669"/>
    <property type="project" value="UniProtKB-KW"/>
</dbReference>
<dbReference type="Pfam" id="PF03309">
    <property type="entry name" value="Pan_kinase"/>
    <property type="match status" value="1"/>
</dbReference>
<accession>A0A1W1CAM4</accession>
<evidence type="ECO:0000256" key="10">
    <source>
        <dbReference type="ARBA" id="ARBA00022993"/>
    </source>
</evidence>
<dbReference type="PANTHER" id="PTHR34265">
    <property type="entry name" value="TYPE III PANTOTHENATE KINASE"/>
    <property type="match status" value="1"/>
</dbReference>
<dbReference type="Gene3D" id="3.30.420.40">
    <property type="match status" value="2"/>
</dbReference>
<keyword evidence="9" id="KW-0630">Potassium</keyword>
<keyword evidence="6" id="KW-0547">Nucleotide-binding</keyword>
<keyword evidence="5 13" id="KW-0808">Transferase</keyword>
<evidence type="ECO:0000256" key="11">
    <source>
        <dbReference type="ARBA" id="ARBA00038036"/>
    </source>
</evidence>
<dbReference type="InterPro" id="IPR004619">
    <property type="entry name" value="Type_III_PanK"/>
</dbReference>
<dbReference type="EMBL" id="FPHK01000065">
    <property type="protein sequence ID" value="SFV62910.1"/>
    <property type="molecule type" value="Genomic_DNA"/>
</dbReference>
<dbReference type="GO" id="GO:0005524">
    <property type="term" value="F:ATP binding"/>
    <property type="evidence" value="ECO:0007669"/>
    <property type="project" value="UniProtKB-KW"/>
</dbReference>
<dbReference type="AlphaFoldDB" id="A0A1W1CAM4"/>
<evidence type="ECO:0000256" key="5">
    <source>
        <dbReference type="ARBA" id="ARBA00022679"/>
    </source>
</evidence>
<evidence type="ECO:0000313" key="13">
    <source>
        <dbReference type="EMBL" id="SFV62910.1"/>
    </source>
</evidence>
<dbReference type="GO" id="GO:0005737">
    <property type="term" value="C:cytoplasm"/>
    <property type="evidence" value="ECO:0007669"/>
    <property type="project" value="UniProtKB-SubCell"/>
</dbReference>
<keyword evidence="10" id="KW-0173">Coenzyme A biosynthesis</keyword>
<comment type="similarity">
    <text evidence="11">Belongs to the type III pantothenate kinase family.</text>
</comment>
<protein>
    <recommendedName>
        <fullName evidence="12">Type III pantothenate kinase</fullName>
    </recommendedName>
</protein>
<dbReference type="PANTHER" id="PTHR34265:SF1">
    <property type="entry name" value="TYPE III PANTOTHENATE KINASE"/>
    <property type="match status" value="1"/>
</dbReference>
<dbReference type="NCBIfam" id="NF009872">
    <property type="entry name" value="PRK13333.1"/>
    <property type="match status" value="1"/>
</dbReference>
<comment type="subcellular location">
    <subcellularLocation>
        <location evidence="2">Cytoplasm</location>
    </subcellularLocation>
</comment>
<evidence type="ECO:0000256" key="8">
    <source>
        <dbReference type="ARBA" id="ARBA00022840"/>
    </source>
</evidence>
<keyword evidence="8" id="KW-0067">ATP-binding</keyword>
<name>A0A1W1CAM4_9ZZZZ</name>
<evidence type="ECO:0000256" key="6">
    <source>
        <dbReference type="ARBA" id="ARBA00022741"/>
    </source>
</evidence>
<keyword evidence="7 13" id="KW-0418">Kinase</keyword>
<evidence type="ECO:0000256" key="3">
    <source>
        <dbReference type="ARBA" id="ARBA00011738"/>
    </source>
</evidence>
<evidence type="ECO:0000256" key="1">
    <source>
        <dbReference type="ARBA" id="ARBA00001958"/>
    </source>
</evidence>
<sequence>MLLCDIGNTSYHFLQNDTDFKESTLTFDPRTIKERVYYISVNKKLQDLLQSLENWIDISDFIEREKYYNTMGIDRIMAVEAVDNGIIIDAGSAVTVDVVKSGNFAGGFIYPGIKAMQKSYTDISQALDYSFNFELNLDKMPKNSQDAISYGYLKTLYCEVMSHKMPVILTGGDARVFAKIFTDTTVDERLIFKGMKKILQRADIC</sequence>
<evidence type="ECO:0000256" key="12">
    <source>
        <dbReference type="ARBA" id="ARBA00040883"/>
    </source>
</evidence>
<dbReference type="GO" id="GO:0004594">
    <property type="term" value="F:pantothenate kinase activity"/>
    <property type="evidence" value="ECO:0007669"/>
    <property type="project" value="InterPro"/>
</dbReference>
<gene>
    <name evidence="13" type="ORF">MNB_SM-6-656</name>
</gene>
<dbReference type="InterPro" id="IPR043129">
    <property type="entry name" value="ATPase_NBD"/>
</dbReference>
<comment type="subunit">
    <text evidence="3">Homodimer.</text>
</comment>
<comment type="cofactor">
    <cofactor evidence="1">
        <name>K(+)</name>
        <dbReference type="ChEBI" id="CHEBI:29103"/>
    </cofactor>
</comment>
<evidence type="ECO:0000256" key="7">
    <source>
        <dbReference type="ARBA" id="ARBA00022777"/>
    </source>
</evidence>
<proteinExistence type="inferred from homology"/>
<evidence type="ECO:0000256" key="2">
    <source>
        <dbReference type="ARBA" id="ARBA00004496"/>
    </source>
</evidence>
<evidence type="ECO:0000256" key="9">
    <source>
        <dbReference type="ARBA" id="ARBA00022958"/>
    </source>
</evidence>
<dbReference type="HAMAP" id="MF_01274">
    <property type="entry name" value="Pantothen_kinase_3"/>
    <property type="match status" value="1"/>
</dbReference>
<dbReference type="CDD" id="cd24015">
    <property type="entry name" value="ASKHA_NBD_PanK-III"/>
    <property type="match status" value="1"/>
</dbReference>
<dbReference type="NCBIfam" id="TIGR00671">
    <property type="entry name" value="baf"/>
    <property type="match status" value="1"/>
</dbReference>
<evidence type="ECO:0000256" key="4">
    <source>
        <dbReference type="ARBA" id="ARBA00022490"/>
    </source>
</evidence>